<dbReference type="GO" id="GO:0005886">
    <property type="term" value="C:plasma membrane"/>
    <property type="evidence" value="ECO:0007669"/>
    <property type="project" value="UniProtKB-SubCell"/>
</dbReference>
<proteinExistence type="inferred from homology"/>
<feature type="domain" description="ABC transmembrane type-1" evidence="8">
    <location>
        <begin position="96"/>
        <end position="297"/>
    </location>
</feature>
<dbReference type="Gene3D" id="1.10.3720.10">
    <property type="entry name" value="MetI-like"/>
    <property type="match status" value="1"/>
</dbReference>
<feature type="transmembrane region" description="Helical" evidence="7">
    <location>
        <begin position="100"/>
        <end position="124"/>
    </location>
</feature>
<keyword evidence="4 7" id="KW-0812">Transmembrane</keyword>
<evidence type="ECO:0000313" key="10">
    <source>
        <dbReference type="Proteomes" id="UP000435304"/>
    </source>
</evidence>
<gene>
    <name evidence="9" type="ORF">GC722_02490</name>
</gene>
<feature type="transmembrane region" description="Helical" evidence="7">
    <location>
        <begin position="136"/>
        <end position="158"/>
    </location>
</feature>
<feature type="transmembrane region" description="Helical" evidence="7">
    <location>
        <begin position="170"/>
        <end position="193"/>
    </location>
</feature>
<dbReference type="PANTHER" id="PTHR43163">
    <property type="entry name" value="DIPEPTIDE TRANSPORT SYSTEM PERMEASE PROTEIN DPPB-RELATED"/>
    <property type="match status" value="1"/>
</dbReference>
<dbReference type="Pfam" id="PF00528">
    <property type="entry name" value="BPD_transp_1"/>
    <property type="match status" value="1"/>
</dbReference>
<dbReference type="PANTHER" id="PTHR43163:SF6">
    <property type="entry name" value="DIPEPTIDE TRANSPORT SYSTEM PERMEASE PROTEIN DPPB-RELATED"/>
    <property type="match status" value="1"/>
</dbReference>
<dbReference type="PROSITE" id="PS50928">
    <property type="entry name" value="ABC_TM1"/>
    <property type="match status" value="1"/>
</dbReference>
<protein>
    <submittedName>
        <fullName evidence="9">ABC transporter permease subunit</fullName>
    </submittedName>
</protein>
<dbReference type="RefSeq" id="WP_197429709.1">
    <property type="nucleotide sequence ID" value="NZ_WPCU01000003.1"/>
</dbReference>
<dbReference type="Proteomes" id="UP000435304">
    <property type="component" value="Unassembled WGS sequence"/>
</dbReference>
<keyword evidence="3" id="KW-1003">Cell membrane</keyword>
<name>A0A6A9UTA1_9ACTN</name>
<evidence type="ECO:0000256" key="5">
    <source>
        <dbReference type="ARBA" id="ARBA00022989"/>
    </source>
</evidence>
<keyword evidence="6 7" id="KW-0472">Membrane</keyword>
<comment type="similarity">
    <text evidence="7">Belongs to the binding-protein-dependent transport system permease family.</text>
</comment>
<evidence type="ECO:0000256" key="7">
    <source>
        <dbReference type="RuleBase" id="RU363032"/>
    </source>
</evidence>
<evidence type="ECO:0000313" key="9">
    <source>
        <dbReference type="EMBL" id="MVA74902.1"/>
    </source>
</evidence>
<dbReference type="EMBL" id="WPCU01000003">
    <property type="protein sequence ID" value="MVA74902.1"/>
    <property type="molecule type" value="Genomic_DNA"/>
</dbReference>
<evidence type="ECO:0000256" key="4">
    <source>
        <dbReference type="ARBA" id="ARBA00022692"/>
    </source>
</evidence>
<dbReference type="InterPro" id="IPR045621">
    <property type="entry name" value="BPD_transp_1_N"/>
</dbReference>
<keyword evidence="2 7" id="KW-0813">Transport</keyword>
<evidence type="ECO:0000259" key="8">
    <source>
        <dbReference type="PROSITE" id="PS50928"/>
    </source>
</evidence>
<dbReference type="CDD" id="cd06261">
    <property type="entry name" value="TM_PBP2"/>
    <property type="match status" value="1"/>
</dbReference>
<comment type="subcellular location">
    <subcellularLocation>
        <location evidence="1 7">Cell membrane</location>
        <topology evidence="1 7">Multi-pass membrane protein</topology>
    </subcellularLocation>
</comment>
<accession>A0A6A9UTA1</accession>
<dbReference type="InterPro" id="IPR035906">
    <property type="entry name" value="MetI-like_sf"/>
</dbReference>
<feature type="transmembrane region" description="Helical" evidence="7">
    <location>
        <begin position="9"/>
        <end position="30"/>
    </location>
</feature>
<evidence type="ECO:0000256" key="1">
    <source>
        <dbReference type="ARBA" id="ARBA00004651"/>
    </source>
</evidence>
<dbReference type="GO" id="GO:0055085">
    <property type="term" value="P:transmembrane transport"/>
    <property type="evidence" value="ECO:0007669"/>
    <property type="project" value="InterPro"/>
</dbReference>
<dbReference type="InterPro" id="IPR000515">
    <property type="entry name" value="MetI-like"/>
</dbReference>
<evidence type="ECO:0000256" key="6">
    <source>
        <dbReference type="ARBA" id="ARBA00023136"/>
    </source>
</evidence>
<comment type="caution">
    <text evidence="9">The sequence shown here is derived from an EMBL/GenBank/DDBJ whole genome shotgun (WGS) entry which is preliminary data.</text>
</comment>
<reference evidence="9 10" key="1">
    <citation type="submission" date="2019-12" db="EMBL/GenBank/DDBJ databases">
        <title>Auraticoccus cholistani sp. nov., an actinomycete isolated from soil of Cholistan desert.</title>
        <authorList>
            <person name="Cheema M.T."/>
        </authorList>
    </citation>
    <scope>NUCLEOTIDE SEQUENCE [LARGE SCALE GENOMIC DNA]</scope>
    <source>
        <strain evidence="9 10">F435</strain>
    </source>
</reference>
<evidence type="ECO:0000256" key="3">
    <source>
        <dbReference type="ARBA" id="ARBA00022475"/>
    </source>
</evidence>
<dbReference type="Pfam" id="PF19300">
    <property type="entry name" value="BPD_transp_1_N"/>
    <property type="match status" value="1"/>
</dbReference>
<keyword evidence="5 7" id="KW-1133">Transmembrane helix</keyword>
<dbReference type="AlphaFoldDB" id="A0A6A9UTA1"/>
<dbReference type="SUPFAM" id="SSF161098">
    <property type="entry name" value="MetI-like"/>
    <property type="match status" value="1"/>
</dbReference>
<evidence type="ECO:0000256" key="2">
    <source>
        <dbReference type="ARBA" id="ARBA00022448"/>
    </source>
</evidence>
<organism evidence="9 10">
    <name type="scientific">Auraticoccus cholistanensis</name>
    <dbReference type="NCBI Taxonomy" id="2656650"/>
    <lineage>
        <taxon>Bacteria</taxon>
        <taxon>Bacillati</taxon>
        <taxon>Actinomycetota</taxon>
        <taxon>Actinomycetes</taxon>
        <taxon>Propionibacteriales</taxon>
        <taxon>Propionibacteriaceae</taxon>
        <taxon>Auraticoccus</taxon>
    </lineage>
</organism>
<feature type="transmembrane region" description="Helical" evidence="7">
    <location>
        <begin position="274"/>
        <end position="293"/>
    </location>
</feature>
<feature type="transmembrane region" description="Helical" evidence="7">
    <location>
        <begin position="233"/>
        <end position="254"/>
    </location>
</feature>
<keyword evidence="10" id="KW-1185">Reference proteome</keyword>
<sequence>MLSLIVRRVLIGVPTILGVTVLLFLALRVLPGDPVSAVTAGAPTTPEAQEALRLQFGLDQPLWLQYLKFVGDALTLDLGTSYASRQPVLTMIGQQIGPTLQLAVAAAAVSAVAGILLGTVAAVWRNRWPDALIRTLSLVGTAMPSFWVGLILLMLFSFTLPLFPATGSGGVRALVLPALALGLSAAGTVTRLVRNSMLELMGETFVDALYAKGLTRGQVVVGHVLRNAIIPTVTIVGLQLGALIAGAVVVETVFARRGIGQMLVQGVSTSDFPVIQGVVLVIAVLYVLINIVVDVSYSVIDPRIRVAVGKG</sequence>